<keyword evidence="1" id="KW-0812">Transmembrane</keyword>
<evidence type="ECO:0000313" key="3">
    <source>
        <dbReference type="Proteomes" id="UP000510886"/>
    </source>
</evidence>
<dbReference type="AlphaFoldDB" id="A0A7H9EJX9"/>
<dbReference type="RefSeq" id="WP_009554285.1">
    <property type="nucleotide sequence ID" value="NZ_CP047418.1"/>
</dbReference>
<dbReference type="KEGG" id="lsw:GTO87_05005"/>
<dbReference type="Proteomes" id="UP000510886">
    <property type="component" value="Chromosome"/>
</dbReference>
<reference evidence="2 3" key="1">
    <citation type="submission" date="2020-01" db="EMBL/GenBank/DDBJ databases">
        <title>Complete and circular genome sequences of six lactobacillus isolates from horses.</title>
        <authorList>
            <person name="Hassan H.M."/>
        </authorList>
    </citation>
    <scope>NUCLEOTIDE SEQUENCE [LARGE SCALE GENOMIC DNA]</scope>
    <source>
        <strain evidence="2 3">1A</strain>
    </source>
</reference>
<accession>A0A7H9EJX9</accession>
<keyword evidence="1" id="KW-1133">Transmembrane helix</keyword>
<name>A0A7H9EJX9_9LACO</name>
<dbReference type="EMBL" id="CP047418">
    <property type="protein sequence ID" value="QLL78020.1"/>
    <property type="molecule type" value="Genomic_DNA"/>
</dbReference>
<keyword evidence="1" id="KW-0472">Membrane</keyword>
<feature type="transmembrane region" description="Helical" evidence="1">
    <location>
        <begin position="97"/>
        <end position="114"/>
    </location>
</feature>
<organism evidence="2 3">
    <name type="scientific">Ligilactobacillus saerimneri</name>
    <dbReference type="NCBI Taxonomy" id="228229"/>
    <lineage>
        <taxon>Bacteria</taxon>
        <taxon>Bacillati</taxon>
        <taxon>Bacillota</taxon>
        <taxon>Bacilli</taxon>
        <taxon>Lactobacillales</taxon>
        <taxon>Lactobacillaceae</taxon>
        <taxon>Ligilactobacillus</taxon>
    </lineage>
</organism>
<evidence type="ECO:0000256" key="1">
    <source>
        <dbReference type="SAM" id="Phobius"/>
    </source>
</evidence>
<feature type="transmembrane region" description="Helical" evidence="1">
    <location>
        <begin position="44"/>
        <end position="63"/>
    </location>
</feature>
<feature type="transmembrane region" description="Helical" evidence="1">
    <location>
        <begin position="6"/>
        <end position="23"/>
    </location>
</feature>
<proteinExistence type="predicted"/>
<evidence type="ECO:0000313" key="2">
    <source>
        <dbReference type="EMBL" id="QLL78020.1"/>
    </source>
</evidence>
<feature type="transmembrane region" description="Helical" evidence="1">
    <location>
        <begin position="69"/>
        <end position="85"/>
    </location>
</feature>
<gene>
    <name evidence="2" type="ORF">GTO87_05005</name>
</gene>
<protein>
    <submittedName>
        <fullName evidence="2">Uncharacterized protein</fullName>
    </submittedName>
</protein>
<sequence length="116" mass="13579">MLNYIGLGLYALWLILLLLKYRAHQDEQYSFGRILFGNLLWYRNVRNLILLTAVSLMCFTTPIVWLYRIGIGTTIFISLLALLNIFKKRGYLWENSLFLGGNVLGSFLLFYIYSKL</sequence>